<dbReference type="InterPro" id="IPR001842">
    <property type="entry name" value="Peptidase_M36"/>
</dbReference>
<dbReference type="GO" id="GO:0004222">
    <property type="term" value="F:metalloendopeptidase activity"/>
    <property type="evidence" value="ECO:0007669"/>
    <property type="project" value="InterPro"/>
</dbReference>
<sequence>MRAFQRQLFSSVVLALLFAKVSYAAPWPTSSKHSTHQQRTIGRDLTIDTYHPASTFKTYGEGKSISSFTGGDLETSAVSFIASELGVDASTISFNSGHSAENDVSYAYAKQYHDGVLFANAVANVAFKNGNAVSFGSSFVDTSNIAAPQPSIQLDSIISKVEDALAATYSGINSLEYLALSDGSVALTHVVQVLNADANTGYEAFVDAHSGDIIALTDFSSQATYTVVPITEASVAEGEETLINPENPSSSPQGWVQNGETAGNNVISYKGVLLTTTQQSSANVFNYPYNTAIDPLLGGNVDAARTNAFYIINRAHDFLYQYGFTEAAYNFQQDNFGNGGQGGDRVQMSVQDAAGVNDANFLTLPDGQPGTCRMFIWDLTIPNRDGSLENDILVHEMTHGVTNRLTGGGTARCLQTLESAGLGEGWSDAMAEYDNSILFFSPWTEQTSGTISDYILGAWVSNRPNGVRHYPYSTDPNTNPLRYSDLARLFEVHFIGEVWANMLHNVYAALVQAHGWSSTAMDDATGNEGNIVYLHLFVDALSLQPCNPTFVQARDAWIQADVNRYNGANACILWNAFASRGLGVSAANYVDDTTVPAGC</sequence>
<dbReference type="Gene3D" id="1.10.390.10">
    <property type="entry name" value="Neutral Protease Domain 2"/>
    <property type="match status" value="1"/>
</dbReference>
<gene>
    <name evidence="13" type="ORF">EV420DRAFT_1646381</name>
</gene>
<name>A0AA39JZ64_ARMTA</name>
<keyword evidence="14" id="KW-1185">Reference proteome</keyword>
<dbReference type="AlphaFoldDB" id="A0AA39JZ64"/>
<evidence type="ECO:0000313" key="13">
    <source>
        <dbReference type="EMBL" id="KAK0450465.1"/>
    </source>
</evidence>
<dbReference type="InterPro" id="IPR027268">
    <property type="entry name" value="Peptidase_M4/M1_CTD_sf"/>
</dbReference>
<dbReference type="Proteomes" id="UP001175211">
    <property type="component" value="Unassembled WGS sequence"/>
</dbReference>
<evidence type="ECO:0000256" key="6">
    <source>
        <dbReference type="ARBA" id="ARBA00022801"/>
    </source>
</evidence>
<accession>A0AA39JZ64</accession>
<keyword evidence="4 12" id="KW-0645">Protease</keyword>
<keyword evidence="8 12" id="KW-0482">Metalloprotease</keyword>
<dbReference type="Gene3D" id="3.10.170.10">
    <property type="match status" value="1"/>
</dbReference>
<feature type="binding site" evidence="11">
    <location>
        <position position="424"/>
    </location>
    <ligand>
        <name>Zn(2+)</name>
        <dbReference type="ChEBI" id="CHEBI:29105"/>
        <note>catalytic</note>
    </ligand>
</feature>
<comment type="cofactor">
    <cofactor evidence="11">
        <name>Zn(2+)</name>
        <dbReference type="ChEBI" id="CHEBI:29105"/>
    </cofactor>
    <text evidence="11">Binds 1 zinc ion per subunit.</text>
</comment>
<evidence type="ECO:0000256" key="8">
    <source>
        <dbReference type="ARBA" id="ARBA00023049"/>
    </source>
</evidence>
<dbReference type="GO" id="GO:0005615">
    <property type="term" value="C:extracellular space"/>
    <property type="evidence" value="ECO:0007669"/>
    <property type="project" value="InterPro"/>
</dbReference>
<dbReference type="SUPFAM" id="SSF55486">
    <property type="entry name" value="Metalloproteases ('zincins'), catalytic domain"/>
    <property type="match status" value="1"/>
</dbReference>
<reference evidence="13" key="1">
    <citation type="submission" date="2023-06" db="EMBL/GenBank/DDBJ databases">
        <authorList>
            <consortium name="Lawrence Berkeley National Laboratory"/>
            <person name="Ahrendt S."/>
            <person name="Sahu N."/>
            <person name="Indic B."/>
            <person name="Wong-Bajracharya J."/>
            <person name="Merenyi Z."/>
            <person name="Ke H.-M."/>
            <person name="Monk M."/>
            <person name="Kocsube S."/>
            <person name="Drula E."/>
            <person name="Lipzen A."/>
            <person name="Balint B."/>
            <person name="Henrissat B."/>
            <person name="Andreopoulos B."/>
            <person name="Martin F.M."/>
            <person name="Harder C.B."/>
            <person name="Rigling D."/>
            <person name="Ford K.L."/>
            <person name="Foster G.D."/>
            <person name="Pangilinan J."/>
            <person name="Papanicolaou A."/>
            <person name="Barry K."/>
            <person name="LaButti K."/>
            <person name="Viragh M."/>
            <person name="Koriabine M."/>
            <person name="Yan M."/>
            <person name="Riley R."/>
            <person name="Champramary S."/>
            <person name="Plett K.L."/>
            <person name="Tsai I.J."/>
            <person name="Slot J."/>
            <person name="Sipos G."/>
            <person name="Plett J."/>
            <person name="Nagy L.G."/>
            <person name="Grigoriev I.V."/>
        </authorList>
    </citation>
    <scope>NUCLEOTIDE SEQUENCE</scope>
    <source>
        <strain evidence="13">CCBAS 213</strain>
    </source>
</reference>
<evidence type="ECO:0000313" key="14">
    <source>
        <dbReference type="Proteomes" id="UP001175211"/>
    </source>
</evidence>
<dbReference type="Pfam" id="PF02128">
    <property type="entry name" value="Peptidase_M36"/>
    <property type="match status" value="1"/>
</dbReference>
<comment type="caution">
    <text evidence="13">The sequence shown here is derived from an EMBL/GenBank/DDBJ whole genome shotgun (WGS) entry which is preliminary data.</text>
</comment>
<protein>
    <recommendedName>
        <fullName evidence="12">Extracellular metalloproteinase</fullName>
        <ecNumber evidence="12">3.4.24.-</ecNumber>
    </recommendedName>
    <alternativeName>
        <fullName evidence="12">Fungalysin</fullName>
    </alternativeName>
</protein>
<evidence type="ECO:0000256" key="5">
    <source>
        <dbReference type="ARBA" id="ARBA00022723"/>
    </source>
</evidence>
<evidence type="ECO:0000256" key="11">
    <source>
        <dbReference type="PIRSR" id="PIRSR601842-2"/>
    </source>
</evidence>
<evidence type="ECO:0000256" key="2">
    <source>
        <dbReference type="ARBA" id="ARBA00006006"/>
    </source>
</evidence>
<keyword evidence="6 12" id="KW-0378">Hydrolase</keyword>
<dbReference type="GO" id="GO:0008270">
    <property type="term" value="F:zinc ion binding"/>
    <property type="evidence" value="ECO:0007669"/>
    <property type="project" value="InterPro"/>
</dbReference>
<evidence type="ECO:0000256" key="10">
    <source>
        <dbReference type="PIRSR" id="PIRSR601842-1"/>
    </source>
</evidence>
<dbReference type="CDD" id="cd09596">
    <property type="entry name" value="M36"/>
    <property type="match status" value="1"/>
</dbReference>
<evidence type="ECO:0000256" key="7">
    <source>
        <dbReference type="ARBA" id="ARBA00022833"/>
    </source>
</evidence>
<feature type="binding site" evidence="11">
    <location>
        <position position="395"/>
    </location>
    <ligand>
        <name>Zn(2+)</name>
        <dbReference type="ChEBI" id="CHEBI:29105"/>
        <note>catalytic</note>
    </ligand>
</feature>
<keyword evidence="9 12" id="KW-0865">Zymogen</keyword>
<keyword evidence="5 11" id="KW-0479">Metal-binding</keyword>
<feature type="chain" id="PRO_5041486901" description="Extracellular metalloproteinase" evidence="12">
    <location>
        <begin position="25"/>
        <end position="599"/>
    </location>
</feature>
<dbReference type="RefSeq" id="XP_060327336.1">
    <property type="nucleotide sequence ID" value="XM_060477905.1"/>
</dbReference>
<keyword evidence="7 11" id="KW-0862">Zinc</keyword>
<keyword evidence="12" id="KW-0732">Signal</keyword>
<dbReference type="PRINTS" id="PR00999">
    <property type="entry name" value="FUNGALYSIN"/>
</dbReference>
<evidence type="ECO:0000256" key="9">
    <source>
        <dbReference type="ARBA" id="ARBA00023145"/>
    </source>
</evidence>
<dbReference type="PANTHER" id="PTHR33478:SF1">
    <property type="entry name" value="EXTRACELLULAR METALLOPROTEINASE MEP"/>
    <property type="match status" value="1"/>
</dbReference>
<dbReference type="EC" id="3.4.24.-" evidence="12"/>
<feature type="binding site" evidence="11">
    <location>
        <position position="399"/>
    </location>
    <ligand>
        <name>Zn(2+)</name>
        <dbReference type="ChEBI" id="CHEBI:29105"/>
        <note>catalytic</note>
    </ligand>
</feature>
<dbReference type="GO" id="GO:0006508">
    <property type="term" value="P:proteolysis"/>
    <property type="evidence" value="ECO:0007669"/>
    <property type="project" value="UniProtKB-KW"/>
</dbReference>
<evidence type="ECO:0000256" key="3">
    <source>
        <dbReference type="ARBA" id="ARBA00022525"/>
    </source>
</evidence>
<comment type="subcellular location">
    <subcellularLocation>
        <location evidence="1 12">Secreted</location>
    </subcellularLocation>
</comment>
<evidence type="ECO:0000256" key="4">
    <source>
        <dbReference type="ARBA" id="ARBA00022670"/>
    </source>
</evidence>
<organism evidence="13 14">
    <name type="scientific">Armillaria tabescens</name>
    <name type="common">Ringless honey mushroom</name>
    <name type="synonym">Agaricus tabescens</name>
    <dbReference type="NCBI Taxonomy" id="1929756"/>
    <lineage>
        <taxon>Eukaryota</taxon>
        <taxon>Fungi</taxon>
        <taxon>Dikarya</taxon>
        <taxon>Basidiomycota</taxon>
        <taxon>Agaricomycotina</taxon>
        <taxon>Agaricomycetes</taxon>
        <taxon>Agaricomycetidae</taxon>
        <taxon>Agaricales</taxon>
        <taxon>Marasmiineae</taxon>
        <taxon>Physalacriaceae</taxon>
        <taxon>Desarmillaria</taxon>
    </lineage>
</organism>
<evidence type="ECO:0000256" key="12">
    <source>
        <dbReference type="RuleBase" id="RU364017"/>
    </source>
</evidence>
<comment type="similarity">
    <text evidence="2 12">Belongs to the peptidase M36 family.</text>
</comment>
<dbReference type="InterPro" id="IPR050371">
    <property type="entry name" value="Fungal_virulence_M36"/>
</dbReference>
<keyword evidence="3 12" id="KW-0964">Secreted</keyword>
<proteinExistence type="inferred from homology"/>
<feature type="signal peptide" evidence="12">
    <location>
        <begin position="1"/>
        <end position="24"/>
    </location>
</feature>
<dbReference type="GeneID" id="85361453"/>
<evidence type="ECO:0000256" key="1">
    <source>
        <dbReference type="ARBA" id="ARBA00004613"/>
    </source>
</evidence>
<feature type="active site" evidence="10">
    <location>
        <position position="396"/>
    </location>
</feature>
<dbReference type="EMBL" id="JAUEPS010000035">
    <property type="protein sequence ID" value="KAK0450465.1"/>
    <property type="molecule type" value="Genomic_DNA"/>
</dbReference>
<dbReference type="PANTHER" id="PTHR33478">
    <property type="entry name" value="EXTRACELLULAR METALLOPROTEINASE MEP"/>
    <property type="match status" value="1"/>
</dbReference>